<feature type="compositionally biased region" description="Polar residues" evidence="1">
    <location>
        <begin position="41"/>
        <end position="60"/>
    </location>
</feature>
<dbReference type="KEGG" id="crq:GCK72_022125"/>
<feature type="compositionally biased region" description="Polar residues" evidence="1">
    <location>
        <begin position="195"/>
        <end position="208"/>
    </location>
</feature>
<feature type="region of interest" description="Disordered" evidence="1">
    <location>
        <begin position="195"/>
        <end position="280"/>
    </location>
</feature>
<gene>
    <name evidence="2" type="ORF">GCK72_022125</name>
</gene>
<sequence>MSNHPDSTSREPLARLTGQPPFKTGKVPLGFGNRKKCQMERQPNTWTNDSRTSQPNQTSPKRAPTKLLVSRTKETQTKQEGATSDSSCGVQASSVAPSSIPDSVGEATTSPAFSNAAVPNDSMDNSRDDKAPNKTPEIAEQGYIGVPQDKIFMMAKTSGLFAGSTSRPEIFNNLCESQGRPAQLSDFVMESDSKVANRNTNSAANGRIQTPRGRPMQKTPVESPRNLQQPDQRPRHQTPDLQTPDRDSVDFQTPDRDSVDFQTPDRDSVDRQTPVRKTETVEKKHFMSAFAVFNQKFGTARETGANNSSPPRSRSPSEGRDSRSSSVQYIPPSSAPAAPTASTQLPNKESTAGAPTGSKHPSAQPSTSEIRATREDSVQLIPPPSASPARGVPRAPDSSSAQRSPSPSGVRAIRARSVRCTPARVVAPSPSASRPVATPPNILSAQGSSSPLEVRAGRTRSRQALPIPSVTSASLSPSNHSIVAQSEFSLRPRDTVANPSSSPNENVRISPPATRKRTLTTPLDQNSSQGSSLSAPPKKRLVPAWARQRVEEKEVVQYRPPQRHEVGLLTKKQVLRIARSIKDASKGENNSLWLDNVKKNLNRVIQEGRLLARKQDYIVQAISQILCEKNLTVVALADKECQVGNGKKTYHAVQLESVSNGEMKGKCLCPYRRQITMDIDQVVCDPTLLESIRPTLHLENLQNSFYEVSHWQQAKANFTQGLWRLMEIGQHFELQLEECPEFVAVVRVVANHYGLLVVAVGNRDLRTVHVTNPYCHEMGWALAQRDLPMGQHVQYVPGLDKMLENDAEVVPSVVFRDNAIHTHRVSENDVVAYLDSEQNAFYYAHIITRVPEDDHFFHLQVGKREVVNPRPVHVFDVEEFHKEAIDGMLLASFHIYHRRIFPIDLVLEFGAEIRLPEDGDRERAERVLGTPCSSDAAAYIQLYTRGEGHCLGQNVGANHDHILTARALGPRKMADIKAKMSTLRFVEILREKSDGTMKLKGAQVVKASRNMLCLKVAHEEKLVYTHIADPNIFRYGTCDEMGILIEWERAIIMRDIKEEVEDDYPN</sequence>
<feature type="compositionally biased region" description="Polar residues" evidence="1">
    <location>
        <begin position="469"/>
        <end position="488"/>
    </location>
</feature>
<feature type="compositionally biased region" description="Polar residues" evidence="1">
    <location>
        <begin position="78"/>
        <end position="113"/>
    </location>
</feature>
<reference evidence="2 3" key="1">
    <citation type="submission" date="2019-12" db="EMBL/GenBank/DDBJ databases">
        <title>Chromosome-level assembly of the Caenorhabditis remanei genome.</title>
        <authorList>
            <person name="Teterina A.A."/>
            <person name="Willis J.H."/>
            <person name="Phillips P.C."/>
        </authorList>
    </citation>
    <scope>NUCLEOTIDE SEQUENCE [LARGE SCALE GENOMIC DNA]</scope>
    <source>
        <strain evidence="2 3">PX506</strain>
        <tissue evidence="2">Whole organism</tissue>
    </source>
</reference>
<feature type="compositionally biased region" description="Low complexity" evidence="1">
    <location>
        <begin position="331"/>
        <end position="343"/>
    </location>
</feature>
<dbReference type="SUPFAM" id="SSF63748">
    <property type="entry name" value="Tudor/PWWP/MBT"/>
    <property type="match status" value="1"/>
</dbReference>
<feature type="region of interest" description="Disordered" evidence="1">
    <location>
        <begin position="299"/>
        <end position="541"/>
    </location>
</feature>
<comment type="caution">
    <text evidence="2">The sequence shown here is derived from an EMBL/GenBank/DDBJ whole genome shotgun (WGS) entry which is preliminary data.</text>
</comment>
<feature type="compositionally biased region" description="Basic and acidic residues" evidence="1">
    <location>
        <begin position="232"/>
        <end position="270"/>
    </location>
</feature>
<organism evidence="2 3">
    <name type="scientific">Caenorhabditis remanei</name>
    <name type="common">Caenorhabditis vulgaris</name>
    <dbReference type="NCBI Taxonomy" id="31234"/>
    <lineage>
        <taxon>Eukaryota</taxon>
        <taxon>Metazoa</taxon>
        <taxon>Ecdysozoa</taxon>
        <taxon>Nematoda</taxon>
        <taxon>Chromadorea</taxon>
        <taxon>Rhabditida</taxon>
        <taxon>Rhabditina</taxon>
        <taxon>Rhabditomorpha</taxon>
        <taxon>Rhabditoidea</taxon>
        <taxon>Rhabditidae</taxon>
        <taxon>Peloderinae</taxon>
        <taxon>Caenorhabditis</taxon>
    </lineage>
</organism>
<feature type="compositionally biased region" description="Polar residues" evidence="1">
    <location>
        <begin position="519"/>
        <end position="534"/>
    </location>
</feature>
<feature type="compositionally biased region" description="Polar residues" evidence="1">
    <location>
        <begin position="441"/>
        <end position="451"/>
    </location>
</feature>
<dbReference type="EMBL" id="WUAV01000006">
    <property type="protein sequence ID" value="KAF1745678.1"/>
    <property type="molecule type" value="Genomic_DNA"/>
</dbReference>
<dbReference type="GeneID" id="9809543"/>
<proteinExistence type="predicted"/>
<protein>
    <submittedName>
        <fullName evidence="2">Uncharacterized protein</fullName>
    </submittedName>
</protein>
<feature type="compositionally biased region" description="Polar residues" evidence="1">
    <location>
        <begin position="359"/>
        <end position="370"/>
    </location>
</feature>
<evidence type="ECO:0000256" key="1">
    <source>
        <dbReference type="SAM" id="MobiDB-lite"/>
    </source>
</evidence>
<feature type="compositionally biased region" description="Polar residues" evidence="1">
    <location>
        <begin position="497"/>
        <end position="507"/>
    </location>
</feature>
<feature type="region of interest" description="Disordered" evidence="1">
    <location>
        <begin position="1"/>
        <end position="142"/>
    </location>
</feature>
<feature type="compositionally biased region" description="Low complexity" evidence="1">
    <location>
        <begin position="393"/>
        <end position="408"/>
    </location>
</feature>
<evidence type="ECO:0000313" key="2">
    <source>
        <dbReference type="EMBL" id="KAF1745678.1"/>
    </source>
</evidence>
<dbReference type="RefSeq" id="XP_053578233.1">
    <property type="nucleotide sequence ID" value="XM_053734667.1"/>
</dbReference>
<accession>A0A6A5FSW7</accession>
<name>A0A6A5FSW7_CAERE</name>
<evidence type="ECO:0000313" key="3">
    <source>
        <dbReference type="Proteomes" id="UP000483820"/>
    </source>
</evidence>
<dbReference type="AlphaFoldDB" id="A0A6A5FSW7"/>
<dbReference type="Proteomes" id="UP000483820">
    <property type="component" value="Chromosome X"/>
</dbReference>
<dbReference type="CTD" id="9809543"/>